<dbReference type="RefSeq" id="WP_214093708.1">
    <property type="nucleotide sequence ID" value="NZ_JAHCLR010000031.1"/>
</dbReference>
<organism evidence="1 2">
    <name type="scientific">Mycolicibacter acidiphilus</name>
    <dbReference type="NCBI Taxonomy" id="2835306"/>
    <lineage>
        <taxon>Bacteria</taxon>
        <taxon>Bacillati</taxon>
        <taxon>Actinomycetota</taxon>
        <taxon>Actinomycetes</taxon>
        <taxon>Mycobacteriales</taxon>
        <taxon>Mycobacteriaceae</taxon>
        <taxon>Mycolicibacter</taxon>
    </lineage>
</organism>
<dbReference type="SUPFAM" id="SSF51735">
    <property type="entry name" value="NAD(P)-binding Rossmann-fold domains"/>
    <property type="match status" value="1"/>
</dbReference>
<protein>
    <submittedName>
        <fullName evidence="1">NAD(P)-dependent oxidoreductase</fullName>
    </submittedName>
</protein>
<evidence type="ECO:0000313" key="2">
    <source>
        <dbReference type="Proteomes" id="UP001519535"/>
    </source>
</evidence>
<dbReference type="InterPro" id="IPR002347">
    <property type="entry name" value="SDR_fam"/>
</dbReference>
<dbReference type="Gene3D" id="3.40.50.720">
    <property type="entry name" value="NAD(P)-binding Rossmann-like Domain"/>
    <property type="match status" value="1"/>
</dbReference>
<dbReference type="PANTHER" id="PTHR42808:SF3">
    <property type="entry name" value="HYDROXYSTEROID DEHYDROGENASE-LIKE PROTEIN 2"/>
    <property type="match status" value="1"/>
</dbReference>
<gene>
    <name evidence="1" type="ORF">KIH27_14695</name>
</gene>
<sequence>MPNSGPLSGKTMFISGASRGIGLAIAKRVAADGANVALVAKTAEPHPKLPGTVYTAAKEIEEAGGQALPIVGDIRDGDSVAAAVAAAVEQFGGIDICVNNASAINLGTILEVPLKRFDLMNGIEVRGTYAVSQACIPHMIGRANPHILTLSPPVRLESEWLKPTAYMMAKFGMTLCALGMAEELREHGIASNALWPRTLIATAAVQNLLGGDEAMARSRKPDVYADAAYAVLTKPAAEYTGHALLCEDVLLASGVTDLSVYDCVPGSDLGVDLWVDTVNPPGYVQP</sequence>
<dbReference type="NCBIfam" id="NF006133">
    <property type="entry name" value="PRK08278.1"/>
    <property type="match status" value="1"/>
</dbReference>
<dbReference type="EMBL" id="JAHCLR010000031">
    <property type="protein sequence ID" value="MBS9534838.1"/>
    <property type="molecule type" value="Genomic_DNA"/>
</dbReference>
<accession>A0ABS5RKK5</accession>
<proteinExistence type="predicted"/>
<comment type="caution">
    <text evidence="1">The sequence shown here is derived from an EMBL/GenBank/DDBJ whole genome shotgun (WGS) entry which is preliminary data.</text>
</comment>
<dbReference type="InterPro" id="IPR051935">
    <property type="entry name" value="HSDL2"/>
</dbReference>
<dbReference type="Pfam" id="PF00106">
    <property type="entry name" value="adh_short"/>
    <property type="match status" value="1"/>
</dbReference>
<dbReference type="PANTHER" id="PTHR42808">
    <property type="entry name" value="HYDROXYSTEROID DEHYDROGENASE-LIKE PROTEIN 2"/>
    <property type="match status" value="1"/>
</dbReference>
<name>A0ABS5RKK5_9MYCO</name>
<keyword evidence="2" id="KW-1185">Reference proteome</keyword>
<reference evidence="1 2" key="1">
    <citation type="submission" date="2021-05" db="EMBL/GenBank/DDBJ databases">
        <title>Mycobacterium acidophilum sp. nov., an extremely acid-tolerant member of the genus Mycobacterium.</title>
        <authorList>
            <person name="Xia J."/>
        </authorList>
    </citation>
    <scope>NUCLEOTIDE SEQUENCE [LARGE SCALE GENOMIC DNA]</scope>
    <source>
        <strain evidence="1 2">M1</strain>
    </source>
</reference>
<dbReference type="InterPro" id="IPR036291">
    <property type="entry name" value="NAD(P)-bd_dom_sf"/>
</dbReference>
<evidence type="ECO:0000313" key="1">
    <source>
        <dbReference type="EMBL" id="MBS9534838.1"/>
    </source>
</evidence>
<dbReference type="Proteomes" id="UP001519535">
    <property type="component" value="Unassembled WGS sequence"/>
</dbReference>
<dbReference type="PRINTS" id="PR00081">
    <property type="entry name" value="GDHRDH"/>
</dbReference>